<dbReference type="Pfam" id="PF01546">
    <property type="entry name" value="Peptidase_M20"/>
    <property type="match status" value="1"/>
</dbReference>
<dbReference type="SUPFAM" id="SSF55031">
    <property type="entry name" value="Bacterial exopeptidase dimerisation domain"/>
    <property type="match status" value="1"/>
</dbReference>
<feature type="active site" description="Proton acceptor" evidence="11 12">
    <location>
        <position position="175"/>
    </location>
</feature>
<feature type="binding site" evidence="11 13">
    <location>
        <position position="380"/>
    </location>
    <ligand>
        <name>Zn(2+)</name>
        <dbReference type="ChEBI" id="CHEBI:29105"/>
        <label>2</label>
    </ligand>
</feature>
<dbReference type="HAMAP" id="MF_00550">
    <property type="entry name" value="Aminopeptidase_M20"/>
    <property type="match status" value="1"/>
</dbReference>
<evidence type="ECO:0000259" key="14">
    <source>
        <dbReference type="Pfam" id="PF07687"/>
    </source>
</evidence>
<dbReference type="PANTHER" id="PTHR42994:SF1">
    <property type="entry name" value="PEPTIDASE T"/>
    <property type="match status" value="1"/>
</dbReference>
<comment type="catalytic activity">
    <reaction evidence="1 11">
        <text>Release of the N-terminal residue from a tripeptide.</text>
        <dbReference type="EC" id="3.4.11.4"/>
    </reaction>
</comment>
<evidence type="ECO:0000256" key="10">
    <source>
        <dbReference type="ARBA" id="ARBA00023049"/>
    </source>
</evidence>
<proteinExistence type="inferred from homology"/>
<feature type="active site" evidence="11 12">
    <location>
        <position position="80"/>
    </location>
</feature>
<keyword evidence="5 11" id="KW-0963">Cytoplasm</keyword>
<feature type="binding site" evidence="11 13">
    <location>
        <position position="141"/>
    </location>
    <ligand>
        <name>Zn(2+)</name>
        <dbReference type="ChEBI" id="CHEBI:29105"/>
        <label>2</label>
    </ligand>
</feature>
<dbReference type="Gene3D" id="3.30.70.360">
    <property type="match status" value="1"/>
</dbReference>
<feature type="binding site" evidence="11 13">
    <location>
        <position position="141"/>
    </location>
    <ligand>
        <name>Zn(2+)</name>
        <dbReference type="ChEBI" id="CHEBI:29105"/>
        <label>1</label>
    </ligand>
</feature>
<sequence length="409" mass="46008">MEKVVERFIKYVQYDTKADENSSSCPSTSSQMDFAKIIVEELKSIGMTDVTLDENGYVMATLESNTDKDVDTIGFIAHMDTSPDLSGKDVKPQIVKNYDGKDIILNKEKNIVLSAKDSPELLNYIGKDLITTDGTTLLGADDKAGIAEIITAMEYLIDNPQIKHGKIRVGFTPDEEIGRGADKFDVDKFGAKYAYTIDGGEIGELEYENFNAAVAKIKVNGTNVHPGRAKNKMKNALLIAMELNRLLPEDEVPSKTEGYEGFYHLNDINGSVEECEMIYIIREFDMNKFNERKNIMQKCVDTINEKYGQETVIINMKDQYYNMKEKVEPVKFIVDIAKEAMEEVEITPKITAIRGGTDGARLSFMGLPTPNIFTGGHNFHGRYEYIPTFAMNKAVELIVKIVQKYEQRV</sequence>
<keyword evidence="9 11" id="KW-0862">Zinc</keyword>
<feature type="binding site" evidence="11 13">
    <location>
        <position position="78"/>
    </location>
    <ligand>
        <name>Zn(2+)</name>
        <dbReference type="ChEBI" id="CHEBI:29105"/>
        <label>1</label>
    </ligand>
</feature>
<evidence type="ECO:0000256" key="3">
    <source>
        <dbReference type="ARBA" id="ARBA00009692"/>
    </source>
</evidence>
<dbReference type="SUPFAM" id="SSF53187">
    <property type="entry name" value="Zn-dependent exopeptidases"/>
    <property type="match status" value="1"/>
</dbReference>
<evidence type="ECO:0000256" key="11">
    <source>
        <dbReference type="HAMAP-Rule" id="MF_00550"/>
    </source>
</evidence>
<dbReference type="PIRSF" id="PIRSF037215">
    <property type="entry name" value="Peptidase_M20B"/>
    <property type="match status" value="1"/>
</dbReference>
<comment type="similarity">
    <text evidence="3 11">Belongs to the peptidase M20B family.</text>
</comment>
<dbReference type="InterPro" id="IPR010161">
    <property type="entry name" value="Peptidase_M20B"/>
</dbReference>
<keyword evidence="16" id="KW-1185">Reference proteome</keyword>
<dbReference type="STRING" id="29349.CLOTH_08780"/>
<evidence type="ECO:0000256" key="13">
    <source>
        <dbReference type="PIRSR" id="PIRSR037215-2"/>
    </source>
</evidence>
<dbReference type="InterPro" id="IPR002933">
    <property type="entry name" value="Peptidase_M20"/>
</dbReference>
<dbReference type="PROSITE" id="PS00759">
    <property type="entry name" value="ARGE_DAPE_CPG2_2"/>
    <property type="match status" value="1"/>
</dbReference>
<keyword evidence="4 11" id="KW-0031">Aminopeptidase</keyword>
<dbReference type="Gene3D" id="3.40.630.10">
    <property type="entry name" value="Zn peptidases"/>
    <property type="match status" value="1"/>
</dbReference>
<evidence type="ECO:0000256" key="1">
    <source>
        <dbReference type="ARBA" id="ARBA00000870"/>
    </source>
</evidence>
<comment type="subcellular location">
    <subcellularLocation>
        <location evidence="2 11">Cytoplasm</location>
    </subcellularLocation>
</comment>
<accession>A0A1V4I983</accession>
<evidence type="ECO:0000256" key="6">
    <source>
        <dbReference type="ARBA" id="ARBA00022670"/>
    </source>
</evidence>
<dbReference type="Pfam" id="PF07687">
    <property type="entry name" value="M20_dimer"/>
    <property type="match status" value="1"/>
</dbReference>
<evidence type="ECO:0000256" key="8">
    <source>
        <dbReference type="ARBA" id="ARBA00022801"/>
    </source>
</evidence>
<evidence type="ECO:0000313" key="15">
    <source>
        <dbReference type="EMBL" id="OPJ56473.1"/>
    </source>
</evidence>
<dbReference type="NCBIfam" id="NF003976">
    <property type="entry name" value="PRK05469.1"/>
    <property type="match status" value="1"/>
</dbReference>
<keyword evidence="6 11" id="KW-0645">Protease</keyword>
<evidence type="ECO:0000256" key="2">
    <source>
        <dbReference type="ARBA" id="ARBA00004496"/>
    </source>
</evidence>
<comment type="cofactor">
    <cofactor evidence="11 13">
        <name>Zn(2+)</name>
        <dbReference type="ChEBI" id="CHEBI:29105"/>
    </cofactor>
    <text evidence="11 13">Binds 2 Zn(2+) ions per subunit.</text>
</comment>
<dbReference type="RefSeq" id="WP_079411567.1">
    <property type="nucleotide sequence ID" value="NZ_MZGW01000002.1"/>
</dbReference>
<name>A0A1V4I983_9FIRM</name>
<feature type="binding site" evidence="11 13">
    <location>
        <position position="176"/>
    </location>
    <ligand>
        <name>Zn(2+)</name>
        <dbReference type="ChEBI" id="CHEBI:29105"/>
        <label>2</label>
    </ligand>
</feature>
<dbReference type="OrthoDB" id="9804934at2"/>
<feature type="domain" description="Peptidase M20 dimerisation" evidence="14">
    <location>
        <begin position="207"/>
        <end position="309"/>
    </location>
</feature>
<evidence type="ECO:0000256" key="4">
    <source>
        <dbReference type="ARBA" id="ARBA00022438"/>
    </source>
</evidence>
<evidence type="ECO:0000256" key="7">
    <source>
        <dbReference type="ARBA" id="ARBA00022723"/>
    </source>
</evidence>
<keyword evidence="10 11" id="KW-0482">Metalloprotease</keyword>
<dbReference type="PROSITE" id="PS00758">
    <property type="entry name" value="ARGE_DAPE_CPG2_1"/>
    <property type="match status" value="1"/>
</dbReference>
<dbReference type="PANTHER" id="PTHR42994">
    <property type="entry name" value="PEPTIDASE T"/>
    <property type="match status" value="1"/>
</dbReference>
<organism evidence="15 16">
    <name type="scientific">Alkalithermobacter paradoxus</name>
    <dbReference type="NCBI Taxonomy" id="29349"/>
    <lineage>
        <taxon>Bacteria</taxon>
        <taxon>Bacillati</taxon>
        <taxon>Bacillota</taxon>
        <taxon>Clostridia</taxon>
        <taxon>Peptostreptococcales</taxon>
        <taxon>Tepidibacteraceae</taxon>
        <taxon>Alkalithermobacter</taxon>
    </lineage>
</organism>
<dbReference type="InterPro" id="IPR011650">
    <property type="entry name" value="Peptidase_M20_dimer"/>
</dbReference>
<reference evidence="15 16" key="1">
    <citation type="submission" date="2017-03" db="EMBL/GenBank/DDBJ databases">
        <title>Genome sequence of Clostridium thermoalcaliphilum DSM 7309.</title>
        <authorList>
            <person name="Poehlein A."/>
            <person name="Daniel R."/>
        </authorList>
    </citation>
    <scope>NUCLEOTIDE SEQUENCE [LARGE SCALE GENOMIC DNA]</scope>
    <source>
        <strain evidence="15 16">DSM 7309</strain>
    </source>
</reference>
<dbReference type="NCBIfam" id="NF009920">
    <property type="entry name" value="PRK13381.1"/>
    <property type="match status" value="1"/>
</dbReference>
<dbReference type="AlphaFoldDB" id="A0A1V4I983"/>
<comment type="function">
    <text evidence="11">Cleaves the N-terminal amino acid of tripeptides.</text>
</comment>
<evidence type="ECO:0000256" key="12">
    <source>
        <dbReference type="PIRSR" id="PIRSR037215-1"/>
    </source>
</evidence>
<comment type="caution">
    <text evidence="15">The sequence shown here is derived from an EMBL/GenBank/DDBJ whole genome shotgun (WGS) entry which is preliminary data.</text>
</comment>
<dbReference type="FunFam" id="3.30.70.360:FF:000002">
    <property type="entry name" value="Peptidase T"/>
    <property type="match status" value="1"/>
</dbReference>
<dbReference type="GO" id="GO:0045148">
    <property type="term" value="F:tripeptide aminopeptidase activity"/>
    <property type="evidence" value="ECO:0007669"/>
    <property type="project" value="UniProtKB-UniRule"/>
</dbReference>
<dbReference type="NCBIfam" id="TIGR01882">
    <property type="entry name" value="peptidase-T"/>
    <property type="match status" value="1"/>
</dbReference>
<gene>
    <name evidence="15" type="primary">pepT_1</name>
    <name evidence="11" type="synonym">pepT</name>
    <name evidence="15" type="ORF">CLOTH_08780</name>
</gene>
<dbReference type="InterPro" id="IPR036264">
    <property type="entry name" value="Bact_exopeptidase_dim_dom"/>
</dbReference>
<dbReference type="Proteomes" id="UP000190140">
    <property type="component" value="Unassembled WGS sequence"/>
</dbReference>
<keyword evidence="7 11" id="KW-0479">Metal-binding</keyword>
<feature type="binding site" evidence="11 13">
    <location>
        <position position="198"/>
    </location>
    <ligand>
        <name>Zn(2+)</name>
        <dbReference type="ChEBI" id="CHEBI:29105"/>
        <label>1</label>
    </ligand>
</feature>
<dbReference type="GO" id="GO:0008237">
    <property type="term" value="F:metallopeptidase activity"/>
    <property type="evidence" value="ECO:0007669"/>
    <property type="project" value="UniProtKB-KW"/>
</dbReference>
<protein>
    <recommendedName>
        <fullName evidence="11">Peptidase T</fullName>
        <ecNumber evidence="11">3.4.11.4</ecNumber>
    </recommendedName>
    <alternativeName>
        <fullName evidence="11">Aminotripeptidase</fullName>
        <shortName evidence="11">Tripeptidase</shortName>
    </alternativeName>
    <alternativeName>
        <fullName evidence="11">Tripeptide aminopeptidase</fullName>
    </alternativeName>
</protein>
<keyword evidence="8 11" id="KW-0378">Hydrolase</keyword>
<dbReference type="GO" id="GO:0005829">
    <property type="term" value="C:cytosol"/>
    <property type="evidence" value="ECO:0007669"/>
    <property type="project" value="TreeGrafter"/>
</dbReference>
<evidence type="ECO:0000256" key="9">
    <source>
        <dbReference type="ARBA" id="ARBA00022833"/>
    </source>
</evidence>
<evidence type="ECO:0000256" key="5">
    <source>
        <dbReference type="ARBA" id="ARBA00022490"/>
    </source>
</evidence>
<dbReference type="GO" id="GO:0043171">
    <property type="term" value="P:peptide catabolic process"/>
    <property type="evidence" value="ECO:0007669"/>
    <property type="project" value="UniProtKB-UniRule"/>
</dbReference>
<dbReference type="GO" id="GO:0008270">
    <property type="term" value="F:zinc ion binding"/>
    <property type="evidence" value="ECO:0007669"/>
    <property type="project" value="UniProtKB-UniRule"/>
</dbReference>
<dbReference type="EC" id="3.4.11.4" evidence="11"/>
<dbReference type="GO" id="GO:0006508">
    <property type="term" value="P:proteolysis"/>
    <property type="evidence" value="ECO:0007669"/>
    <property type="project" value="UniProtKB-UniRule"/>
</dbReference>
<dbReference type="CDD" id="cd03892">
    <property type="entry name" value="M20_peptT"/>
    <property type="match status" value="1"/>
</dbReference>
<dbReference type="InterPro" id="IPR001261">
    <property type="entry name" value="ArgE/DapE_CS"/>
</dbReference>
<dbReference type="EMBL" id="MZGW01000002">
    <property type="protein sequence ID" value="OPJ56473.1"/>
    <property type="molecule type" value="Genomic_DNA"/>
</dbReference>
<evidence type="ECO:0000313" key="16">
    <source>
        <dbReference type="Proteomes" id="UP000190140"/>
    </source>
</evidence>